<evidence type="ECO:0000313" key="15">
    <source>
        <dbReference type="Proteomes" id="UP000188219"/>
    </source>
</evidence>
<dbReference type="PANTHER" id="PTHR30069">
    <property type="entry name" value="TONB-DEPENDENT OUTER MEMBRANE RECEPTOR"/>
    <property type="match status" value="1"/>
</dbReference>
<dbReference type="InterPro" id="IPR000531">
    <property type="entry name" value="Beta-barrel_TonB"/>
</dbReference>
<feature type="domain" description="TonB-dependent receptor-like beta-barrel" evidence="12">
    <location>
        <begin position="327"/>
        <end position="717"/>
    </location>
</feature>
<dbReference type="GO" id="GO:0015344">
    <property type="term" value="F:siderophore uptake transmembrane transporter activity"/>
    <property type="evidence" value="ECO:0007669"/>
    <property type="project" value="TreeGrafter"/>
</dbReference>
<dbReference type="KEGG" id="maga:Mag101_16470"/>
<keyword evidence="4 8" id="KW-0812">Transmembrane</keyword>
<dbReference type="Pfam" id="PF00593">
    <property type="entry name" value="TonB_dep_Rec_b-barrel"/>
    <property type="match status" value="1"/>
</dbReference>
<evidence type="ECO:0000256" key="9">
    <source>
        <dbReference type="RuleBase" id="RU003357"/>
    </source>
</evidence>
<feature type="signal peptide" evidence="11">
    <location>
        <begin position="1"/>
        <end position="21"/>
    </location>
</feature>
<evidence type="ECO:0000256" key="2">
    <source>
        <dbReference type="ARBA" id="ARBA00022448"/>
    </source>
</evidence>
<organism evidence="14 15">
    <name type="scientific">Microbulbifer agarilyticus</name>
    <dbReference type="NCBI Taxonomy" id="260552"/>
    <lineage>
        <taxon>Bacteria</taxon>
        <taxon>Pseudomonadati</taxon>
        <taxon>Pseudomonadota</taxon>
        <taxon>Gammaproteobacteria</taxon>
        <taxon>Cellvibrionales</taxon>
        <taxon>Microbulbiferaceae</taxon>
        <taxon>Microbulbifer</taxon>
    </lineage>
</organism>
<keyword evidence="15" id="KW-1185">Reference proteome</keyword>
<dbReference type="STRING" id="260552.Mag101_16470"/>
<comment type="similarity">
    <text evidence="8 9">Belongs to the TonB-dependent receptor family.</text>
</comment>
<dbReference type="InterPro" id="IPR037066">
    <property type="entry name" value="Plug_dom_sf"/>
</dbReference>
<evidence type="ECO:0000256" key="10">
    <source>
        <dbReference type="SAM" id="MobiDB-lite"/>
    </source>
</evidence>
<keyword evidence="6 8" id="KW-0472">Membrane</keyword>
<dbReference type="SUPFAM" id="SSF56935">
    <property type="entry name" value="Porins"/>
    <property type="match status" value="1"/>
</dbReference>
<dbReference type="EMBL" id="CP019650">
    <property type="protein sequence ID" value="AQQ69045.1"/>
    <property type="molecule type" value="Genomic_DNA"/>
</dbReference>
<dbReference type="InterPro" id="IPR039426">
    <property type="entry name" value="TonB-dep_rcpt-like"/>
</dbReference>
<dbReference type="Gene3D" id="2.170.130.10">
    <property type="entry name" value="TonB-dependent receptor, plug domain"/>
    <property type="match status" value="1"/>
</dbReference>
<comment type="subcellular location">
    <subcellularLocation>
        <location evidence="1 8">Cell outer membrane</location>
        <topology evidence="1 8">Multi-pass membrane protein</topology>
    </subcellularLocation>
</comment>
<keyword evidence="3 8" id="KW-1134">Transmembrane beta strand</keyword>
<dbReference type="RefSeq" id="WP_077407490.1">
    <property type="nucleotide sequence ID" value="NZ_CP019650.1"/>
</dbReference>
<feature type="domain" description="TonB-dependent receptor plug" evidence="13">
    <location>
        <begin position="48"/>
        <end position="150"/>
    </location>
</feature>
<dbReference type="OrthoDB" id="9795928at2"/>
<evidence type="ECO:0000256" key="7">
    <source>
        <dbReference type="ARBA" id="ARBA00023237"/>
    </source>
</evidence>
<evidence type="ECO:0000256" key="3">
    <source>
        <dbReference type="ARBA" id="ARBA00022452"/>
    </source>
</evidence>
<keyword evidence="11" id="KW-0732">Signal</keyword>
<sequence length="748" mass="82586">MYRVNTLALAVACALSSAAYAQNDTDNNENLELVNVTVSPLAKPADVVAAPVSILTGEELRQQAAGTLGQTLANQLGVANASFGSGVGLPVIRGQSANRVRVLSDNLDVSDTSNTSSDHAASIEPLLAQRIEILRGPAALRYGSGAIGGVVNVLDGRIPSEVPEEVEGAFELRHDSGNSQDAGVFRLSGGTERLNGGAGQLAWYLDGVYRENGNTQIPGEAIVHHEEHEEHADEMAGEAHEEHEEEFNTDGFVGNTNARASSYSGGLSWITDTGFVGFSVNQLDNNYGIPLGAHEHHHHEEEHEGEELAEEHEEHEEGAEAVRIALQQTRYDLKGEHRFNSEYWEKLSVRLGYNDYEHVELEEGVEGTRFTNKAWETRVEVTHDNGGLWRGAYGLQLSDKDFAAVGEEAFVQPSKTQSIGVFTMKERTWGDWHLDLGGRLEQVTMDPQEGASQDFNLLGLSGTIQYFLAEHQHLSFGLTHAERAPVAEELFADGEHLAEARFLEGEEDLDKENSFNLELGYHHHNEGASGWHALQVEANLFYNRVSDYIYAANTGEFFEEGHEEGEVHLEEEHEEEGLAIYGYTNRDAVFYGAEASVRYPFAGGHYVELFGDSVRASFTSDLELHHEEEEEEGHEHEEIVDNSRAVPRMPPLRVGLAFGGNYDQWNWQLRTTKASAQERAGAFEEGTEGYTRMDLTARYNLNIGGNDAVLFASARNLLDEEIRQSTSLLRDFAPEAGRSVEAGVRFQF</sequence>
<evidence type="ECO:0000256" key="11">
    <source>
        <dbReference type="SAM" id="SignalP"/>
    </source>
</evidence>
<dbReference type="PROSITE" id="PS52016">
    <property type="entry name" value="TONB_DEPENDENT_REC_3"/>
    <property type="match status" value="1"/>
</dbReference>
<keyword evidence="14" id="KW-0675">Receptor</keyword>
<dbReference type="GO" id="GO:0044718">
    <property type="term" value="P:siderophore transmembrane transport"/>
    <property type="evidence" value="ECO:0007669"/>
    <property type="project" value="TreeGrafter"/>
</dbReference>
<feature type="chain" id="PRO_5012636955" evidence="11">
    <location>
        <begin position="22"/>
        <end position="748"/>
    </location>
</feature>
<accession>A0A1Q2M8H0</accession>
<name>A0A1Q2M8H0_9GAMM</name>
<dbReference type="PANTHER" id="PTHR30069:SF40">
    <property type="entry name" value="TONB-DEPENDENT RECEPTOR NMB0964-RELATED"/>
    <property type="match status" value="1"/>
</dbReference>
<dbReference type="InterPro" id="IPR012910">
    <property type="entry name" value="Plug_dom"/>
</dbReference>
<evidence type="ECO:0000259" key="13">
    <source>
        <dbReference type="Pfam" id="PF07715"/>
    </source>
</evidence>
<keyword evidence="7 8" id="KW-0998">Cell outer membrane</keyword>
<protein>
    <submittedName>
        <fullName evidence="14">TonB-dependent receptor</fullName>
    </submittedName>
</protein>
<evidence type="ECO:0000256" key="6">
    <source>
        <dbReference type="ARBA" id="ARBA00023136"/>
    </source>
</evidence>
<dbReference type="eggNOG" id="COG4206">
    <property type="taxonomic scope" value="Bacteria"/>
</dbReference>
<dbReference type="Gene3D" id="2.40.170.20">
    <property type="entry name" value="TonB-dependent receptor, beta-barrel domain"/>
    <property type="match status" value="1"/>
</dbReference>
<dbReference type="GO" id="GO:0009279">
    <property type="term" value="C:cell outer membrane"/>
    <property type="evidence" value="ECO:0007669"/>
    <property type="project" value="UniProtKB-SubCell"/>
</dbReference>
<dbReference type="Pfam" id="PF07715">
    <property type="entry name" value="Plug"/>
    <property type="match status" value="1"/>
</dbReference>
<keyword evidence="2 8" id="KW-0813">Transport</keyword>
<gene>
    <name evidence="14" type="ORF">Mag101_16470</name>
</gene>
<evidence type="ECO:0000256" key="1">
    <source>
        <dbReference type="ARBA" id="ARBA00004571"/>
    </source>
</evidence>
<evidence type="ECO:0000256" key="8">
    <source>
        <dbReference type="PROSITE-ProRule" id="PRU01360"/>
    </source>
</evidence>
<keyword evidence="5 9" id="KW-0798">TonB box</keyword>
<feature type="compositionally biased region" description="Acidic residues" evidence="10">
    <location>
        <begin position="303"/>
        <end position="318"/>
    </location>
</feature>
<evidence type="ECO:0000256" key="4">
    <source>
        <dbReference type="ARBA" id="ARBA00022692"/>
    </source>
</evidence>
<dbReference type="AlphaFoldDB" id="A0A1Q2M8H0"/>
<reference evidence="14" key="1">
    <citation type="submission" date="2017-02" db="EMBL/GenBank/DDBJ databases">
        <title>Genome of Microbulbifer agarilyticus GP101.</title>
        <authorList>
            <person name="Jung J."/>
            <person name="Bae S.S."/>
            <person name="Baek K."/>
        </authorList>
    </citation>
    <scope>NUCLEOTIDE SEQUENCE [LARGE SCALE GENOMIC DNA]</scope>
    <source>
        <strain evidence="14">GP101</strain>
    </source>
</reference>
<evidence type="ECO:0000259" key="12">
    <source>
        <dbReference type="Pfam" id="PF00593"/>
    </source>
</evidence>
<dbReference type="InterPro" id="IPR036942">
    <property type="entry name" value="Beta-barrel_TonB_sf"/>
</dbReference>
<proteinExistence type="inferred from homology"/>
<evidence type="ECO:0000313" key="14">
    <source>
        <dbReference type="EMBL" id="AQQ69045.1"/>
    </source>
</evidence>
<feature type="region of interest" description="Disordered" evidence="10">
    <location>
        <begin position="296"/>
        <end position="318"/>
    </location>
</feature>
<evidence type="ECO:0000256" key="5">
    <source>
        <dbReference type="ARBA" id="ARBA00023077"/>
    </source>
</evidence>
<dbReference type="Proteomes" id="UP000188219">
    <property type="component" value="Chromosome"/>
</dbReference>